<dbReference type="Proteomes" id="UP000241818">
    <property type="component" value="Unassembled WGS sequence"/>
</dbReference>
<feature type="transmembrane region" description="Helical" evidence="1">
    <location>
        <begin position="22"/>
        <end position="42"/>
    </location>
</feature>
<accession>A0A2T3ARH9</accession>
<keyword evidence="1" id="KW-0812">Transmembrane</keyword>
<keyword evidence="3" id="KW-1185">Reference proteome</keyword>
<reference evidence="2 3" key="1">
    <citation type="journal article" date="2018" name="New Phytol.">
        <title>Comparative genomics and transcriptomics depict ericoid mycorrhizal fungi as versatile saprotrophs and plant mutualists.</title>
        <authorList>
            <person name="Martino E."/>
            <person name="Morin E."/>
            <person name="Grelet G.A."/>
            <person name="Kuo A."/>
            <person name="Kohler A."/>
            <person name="Daghino S."/>
            <person name="Barry K.W."/>
            <person name="Cichocki N."/>
            <person name="Clum A."/>
            <person name="Dockter R.B."/>
            <person name="Hainaut M."/>
            <person name="Kuo R.C."/>
            <person name="LaButti K."/>
            <person name="Lindahl B.D."/>
            <person name="Lindquist E.A."/>
            <person name="Lipzen A."/>
            <person name="Khouja H.R."/>
            <person name="Magnuson J."/>
            <person name="Murat C."/>
            <person name="Ohm R.A."/>
            <person name="Singer S.W."/>
            <person name="Spatafora J.W."/>
            <person name="Wang M."/>
            <person name="Veneault-Fourrey C."/>
            <person name="Henrissat B."/>
            <person name="Grigoriev I.V."/>
            <person name="Martin F.M."/>
            <person name="Perotto S."/>
        </authorList>
    </citation>
    <scope>NUCLEOTIDE SEQUENCE [LARGE SCALE GENOMIC DNA]</scope>
    <source>
        <strain evidence="2 3">ATCC 22711</strain>
    </source>
</reference>
<protein>
    <submittedName>
        <fullName evidence="2">Uncharacterized protein</fullName>
    </submittedName>
</protein>
<organism evidence="2 3">
    <name type="scientific">Amorphotheca resinae ATCC 22711</name>
    <dbReference type="NCBI Taxonomy" id="857342"/>
    <lineage>
        <taxon>Eukaryota</taxon>
        <taxon>Fungi</taxon>
        <taxon>Dikarya</taxon>
        <taxon>Ascomycota</taxon>
        <taxon>Pezizomycotina</taxon>
        <taxon>Leotiomycetes</taxon>
        <taxon>Helotiales</taxon>
        <taxon>Amorphothecaceae</taxon>
        <taxon>Amorphotheca</taxon>
    </lineage>
</organism>
<dbReference type="RefSeq" id="XP_024717277.1">
    <property type="nucleotide sequence ID" value="XM_024863804.1"/>
</dbReference>
<dbReference type="EMBL" id="KZ679017">
    <property type="protein sequence ID" value="PSS08979.1"/>
    <property type="molecule type" value="Genomic_DNA"/>
</dbReference>
<dbReference type="AlphaFoldDB" id="A0A2T3ARH9"/>
<gene>
    <name evidence="2" type="ORF">M430DRAFT_181570</name>
</gene>
<keyword evidence="1" id="KW-0472">Membrane</keyword>
<name>A0A2T3ARH9_AMORE</name>
<proteinExistence type="predicted"/>
<dbReference type="InParanoid" id="A0A2T3ARH9"/>
<evidence type="ECO:0000256" key="1">
    <source>
        <dbReference type="SAM" id="Phobius"/>
    </source>
</evidence>
<evidence type="ECO:0000313" key="2">
    <source>
        <dbReference type="EMBL" id="PSS08979.1"/>
    </source>
</evidence>
<dbReference type="GeneID" id="36571885"/>
<sequence>MAIEGRTFFLSSCLSHIELSSILNFAFHMFLASHIVFIAIHYRHLAGRDSFLRGNWS</sequence>
<keyword evidence="1" id="KW-1133">Transmembrane helix</keyword>
<evidence type="ECO:0000313" key="3">
    <source>
        <dbReference type="Proteomes" id="UP000241818"/>
    </source>
</evidence>